<name>A0A3D9HQX2_9PROT</name>
<evidence type="ECO:0000256" key="5">
    <source>
        <dbReference type="ARBA" id="ARBA00023115"/>
    </source>
</evidence>
<comment type="similarity">
    <text evidence="10">Belongs to the prokaryotic AdoMetDC family. Type 1 subfamily.</text>
</comment>
<comment type="subunit">
    <text evidence="10">Heterotetramer of two alpha and two beta chains arranged as a dimer of alpha/beta heterodimers.</text>
</comment>
<evidence type="ECO:0000256" key="9">
    <source>
        <dbReference type="ARBA" id="ARBA00023317"/>
    </source>
</evidence>
<feature type="active site" description="Proton donor; for catalytic activity" evidence="10">
    <location>
        <position position="149"/>
    </location>
</feature>
<feature type="active site" description="Schiff-base intermediate with substrate; via pyruvic acid" evidence="10">
    <location>
        <position position="129"/>
    </location>
</feature>
<dbReference type="SUPFAM" id="SSF56276">
    <property type="entry name" value="S-adenosylmethionine decarboxylase"/>
    <property type="match status" value="1"/>
</dbReference>
<evidence type="ECO:0000256" key="10">
    <source>
        <dbReference type="HAMAP-Rule" id="MF_00464"/>
    </source>
</evidence>
<evidence type="ECO:0000313" key="13">
    <source>
        <dbReference type="Proteomes" id="UP000256845"/>
    </source>
</evidence>
<reference evidence="12 13" key="1">
    <citation type="submission" date="2018-07" db="EMBL/GenBank/DDBJ databases">
        <title>Genomic Encyclopedia of Type Strains, Phase III (KMG-III): the genomes of soil and plant-associated and newly described type strains.</title>
        <authorList>
            <person name="Whitman W."/>
        </authorList>
    </citation>
    <scope>NUCLEOTIDE SEQUENCE [LARGE SCALE GENOMIC DNA]</scope>
    <source>
        <strain evidence="12 13">CECT 8488</strain>
    </source>
</reference>
<keyword evidence="3 10" id="KW-0068">Autocatalytic cleavage</keyword>
<dbReference type="NCBIfam" id="TIGR03330">
    <property type="entry name" value="SAM_DCase_Bsu"/>
    <property type="match status" value="1"/>
</dbReference>
<dbReference type="EC" id="4.1.1.50" evidence="10"/>
<dbReference type="PANTHER" id="PTHR33866:SF2">
    <property type="entry name" value="S-ADENOSYLMETHIONINE DECARBOXYLASE PROENZYME"/>
    <property type="match status" value="1"/>
</dbReference>
<evidence type="ECO:0000256" key="2">
    <source>
        <dbReference type="ARBA" id="ARBA00022793"/>
    </source>
</evidence>
<comment type="cofactor">
    <cofactor evidence="10">
        <name>pyruvate</name>
        <dbReference type="ChEBI" id="CHEBI:15361"/>
    </cofactor>
    <text evidence="10">Binds 1 pyruvoyl group covalently per subunit.</text>
</comment>
<comment type="function">
    <text evidence="10">Catalyzes the decarboxylation of S-adenosylmethionine to S-adenosylmethioninamine (dcAdoMet), the propylamine donor required for the synthesis of the polyamines spermine and spermidine from the diamine putrescine.</text>
</comment>
<sequence>MPQDMSLVQLGKTQTGQMQPGTNQTEENTLIENHGVAPMKHAAHDTLTIPVANDADNRLDHFIEQDGVHFAGTHLIVDLWEADRLDEIDHIEETFKQCIEEAGATLLHMHFHHFTPNGGVSGVAVLAESHISIHTWPECGYAALDIFMCGDAKPHKAVPILKRAFNSGRVQLGDHKRGMIG</sequence>
<dbReference type="InterPro" id="IPR042286">
    <property type="entry name" value="AdoMetDC_C"/>
</dbReference>
<dbReference type="EMBL" id="QRDW01000003">
    <property type="protein sequence ID" value="RED51306.1"/>
    <property type="molecule type" value="Genomic_DNA"/>
</dbReference>
<comment type="pathway">
    <text evidence="10">Amine and polyamine biosynthesis; S-adenosylmethioninamine biosynthesis; S-adenosylmethioninamine from S-adenosyl-L-methionine: step 1/1.</text>
</comment>
<dbReference type="InterPro" id="IPR003826">
    <property type="entry name" value="AdoMetDC_fam_prok"/>
</dbReference>
<feature type="active site" description="Proton acceptor; for processing activity" evidence="10">
    <location>
        <position position="134"/>
    </location>
</feature>
<evidence type="ECO:0000256" key="11">
    <source>
        <dbReference type="SAM" id="MobiDB-lite"/>
    </source>
</evidence>
<dbReference type="InterPro" id="IPR016067">
    <property type="entry name" value="S-AdoMet_deCO2ase_core"/>
</dbReference>
<accession>A0A3D9HQX2</accession>
<comment type="PTM">
    <text evidence="10">Is synthesized initially as an inactive proenzyme. Formation of the active enzyme involves a self-maturation process in which the active site pyruvoyl group is generated from an internal serine residue via an autocatalytic post-translational modification. Two non-identical subunits are generated from the proenzyme in this reaction, and the pyruvate is formed at the N-terminus of the alpha chain, which is derived from the carboxyl end of the proenzyme. The post-translation cleavage follows an unusual pathway, termed non-hydrolytic serinolysis, in which the side chain hydroxyl group of the serine supplies its oxygen atom to form the C-terminus of the beta chain, while the remainder of the serine residue undergoes an oxidative deamination to produce ammonia and the pyruvoyl group blocking the N-terminus of the alpha chain.</text>
</comment>
<comment type="caution">
    <text evidence="12">The sequence shown here is derived from an EMBL/GenBank/DDBJ whole genome shotgun (WGS) entry which is preliminary data.</text>
</comment>
<evidence type="ECO:0000256" key="1">
    <source>
        <dbReference type="ARBA" id="ARBA00022691"/>
    </source>
</evidence>
<feature type="modified residue" description="Pyruvic acid (Ser); by autocatalysis" evidence="10">
    <location>
        <position position="129"/>
    </location>
</feature>
<keyword evidence="6 10" id="KW-0865">Zymogen</keyword>
<evidence type="ECO:0000256" key="6">
    <source>
        <dbReference type="ARBA" id="ARBA00023145"/>
    </source>
</evidence>
<dbReference type="Gene3D" id="3.30.160.750">
    <property type="match status" value="1"/>
</dbReference>
<dbReference type="Proteomes" id="UP000256845">
    <property type="component" value="Unassembled WGS sequence"/>
</dbReference>
<organism evidence="12 13">
    <name type="scientific">Aestuariispira insulae</name>
    <dbReference type="NCBI Taxonomy" id="1461337"/>
    <lineage>
        <taxon>Bacteria</taxon>
        <taxon>Pseudomonadati</taxon>
        <taxon>Pseudomonadota</taxon>
        <taxon>Alphaproteobacteria</taxon>
        <taxon>Rhodospirillales</taxon>
        <taxon>Kiloniellaceae</taxon>
        <taxon>Aestuariispira</taxon>
    </lineage>
</organism>
<evidence type="ECO:0000256" key="7">
    <source>
        <dbReference type="ARBA" id="ARBA00023239"/>
    </source>
</evidence>
<keyword evidence="1 10" id="KW-0949">S-adenosyl-L-methionine</keyword>
<evidence type="ECO:0000256" key="4">
    <source>
        <dbReference type="ARBA" id="ARBA00023066"/>
    </source>
</evidence>
<comment type="catalytic activity">
    <reaction evidence="10">
        <text>S-adenosyl-L-methionine + H(+) = S-adenosyl 3-(methylsulfanyl)propylamine + CO2</text>
        <dbReference type="Rhea" id="RHEA:15981"/>
        <dbReference type="ChEBI" id="CHEBI:15378"/>
        <dbReference type="ChEBI" id="CHEBI:16526"/>
        <dbReference type="ChEBI" id="CHEBI:57443"/>
        <dbReference type="ChEBI" id="CHEBI:59789"/>
        <dbReference type="EC" id="4.1.1.50"/>
    </reaction>
</comment>
<dbReference type="GO" id="GO:0008295">
    <property type="term" value="P:spermidine biosynthetic process"/>
    <property type="evidence" value="ECO:0007669"/>
    <property type="project" value="UniProtKB-UniRule"/>
</dbReference>
<keyword evidence="5 10" id="KW-0620">Polyamine biosynthesis</keyword>
<dbReference type="PANTHER" id="PTHR33866">
    <property type="entry name" value="S-ADENOSYLMETHIONINE DECARBOXYLASE PROENZYME"/>
    <property type="match status" value="1"/>
</dbReference>
<gene>
    <name evidence="10" type="primary">speH</name>
    <name evidence="12" type="ORF">DFP90_103106</name>
</gene>
<dbReference type="InterPro" id="IPR042284">
    <property type="entry name" value="AdoMetDC_N"/>
</dbReference>
<feature type="region of interest" description="Disordered" evidence="11">
    <location>
        <begin position="1"/>
        <end position="23"/>
    </location>
</feature>
<feature type="compositionally biased region" description="Polar residues" evidence="11">
    <location>
        <begin position="11"/>
        <end position="23"/>
    </location>
</feature>
<feature type="chain" id="PRO_5023263892" description="S-adenosylmethionine decarboxylase alpha chain" evidence="10">
    <location>
        <begin position="129"/>
        <end position="181"/>
    </location>
</feature>
<dbReference type="UniPathway" id="UPA00331">
    <property type="reaction ID" value="UER00451"/>
</dbReference>
<keyword evidence="7 10" id="KW-0456">Lyase</keyword>
<proteinExistence type="inferred from homology"/>
<evidence type="ECO:0000256" key="3">
    <source>
        <dbReference type="ARBA" id="ARBA00022813"/>
    </source>
</evidence>
<dbReference type="GO" id="GO:0004014">
    <property type="term" value="F:adenosylmethionine decarboxylase activity"/>
    <property type="evidence" value="ECO:0007669"/>
    <property type="project" value="UniProtKB-UniRule"/>
</dbReference>
<keyword evidence="9 10" id="KW-0670">Pyruvate</keyword>
<keyword evidence="8 10" id="KW-0704">Schiff base</keyword>
<keyword evidence="4 10" id="KW-0745">Spermidine biosynthesis</keyword>
<dbReference type="HAMAP" id="MF_00464">
    <property type="entry name" value="AdoMetDC_1"/>
    <property type="match status" value="1"/>
</dbReference>
<evidence type="ECO:0000313" key="12">
    <source>
        <dbReference type="EMBL" id="RED51306.1"/>
    </source>
</evidence>
<dbReference type="AlphaFoldDB" id="A0A3D9HQX2"/>
<protein>
    <recommendedName>
        <fullName evidence="10">S-adenosylmethionine decarboxylase proenzyme</fullName>
        <shortName evidence="10">AdoMetDC</shortName>
        <shortName evidence="10">SAMDC</shortName>
        <ecNumber evidence="10">4.1.1.50</ecNumber>
    </recommendedName>
    <component>
        <recommendedName>
            <fullName evidence="10">S-adenosylmethionine decarboxylase beta chain</fullName>
        </recommendedName>
    </component>
    <component>
        <recommendedName>
            <fullName evidence="10">S-adenosylmethionine decarboxylase alpha chain</fullName>
        </recommendedName>
    </component>
</protein>
<keyword evidence="2 10" id="KW-0210">Decarboxylase</keyword>
<evidence type="ECO:0000256" key="8">
    <source>
        <dbReference type="ARBA" id="ARBA00023270"/>
    </source>
</evidence>
<dbReference type="Gene3D" id="3.30.360.110">
    <property type="entry name" value="S-adenosylmethionine decarboxylase domain"/>
    <property type="match status" value="1"/>
</dbReference>
<feature type="chain" id="PRO_5023263891" description="S-adenosylmethionine decarboxylase beta chain" evidence="10">
    <location>
        <begin position="1"/>
        <end position="128"/>
    </location>
</feature>
<dbReference type="GO" id="GO:0005829">
    <property type="term" value="C:cytosol"/>
    <property type="evidence" value="ECO:0007669"/>
    <property type="project" value="TreeGrafter"/>
</dbReference>
<dbReference type="Pfam" id="PF02675">
    <property type="entry name" value="AdoMet_dc"/>
    <property type="match status" value="1"/>
</dbReference>
<keyword evidence="13" id="KW-1185">Reference proteome</keyword>
<feature type="site" description="Cleavage (non-hydrolytic); by autolysis" evidence="10">
    <location>
        <begin position="128"/>
        <end position="129"/>
    </location>
</feature>
<dbReference type="InterPro" id="IPR017716">
    <property type="entry name" value="S-AdoMet_deCOase_pro-enz"/>
</dbReference>